<dbReference type="AlphaFoldDB" id="A0A830E972"/>
<dbReference type="EMBL" id="AP026830">
    <property type="protein sequence ID" value="BDR93357.1"/>
    <property type="molecule type" value="Genomic_DNA"/>
</dbReference>
<reference evidence="1" key="4">
    <citation type="journal article" date="2023" name="Microbiol. Resour. Announc.">
        <title>Complete Genome Sequence of Vulcanisaeta souniana Strain IC-059, a Hyperthermophilic Archaeon Isolated from Hot Spring Water in Japan.</title>
        <authorList>
            <person name="Kato S."/>
            <person name="Itoh T."/>
            <person name="Wu L."/>
            <person name="Ma J."/>
            <person name="Ohkuma M."/>
        </authorList>
    </citation>
    <scope>NUCLEOTIDE SEQUENCE</scope>
    <source>
        <strain evidence="1">JCM 11219</strain>
    </source>
</reference>
<proteinExistence type="predicted"/>
<evidence type="ECO:0008006" key="5">
    <source>
        <dbReference type="Google" id="ProtNLM"/>
    </source>
</evidence>
<protein>
    <recommendedName>
        <fullName evidence="5">Ferritin-like domain-containing protein</fullName>
    </recommendedName>
</protein>
<reference evidence="4" key="3">
    <citation type="submission" date="2022-09" db="EMBL/GenBank/DDBJ databases">
        <title>Complete genome sequence of Vulcanisaeta souniana.</title>
        <authorList>
            <person name="Kato S."/>
            <person name="Itoh T."/>
            <person name="Ohkuma M."/>
        </authorList>
    </citation>
    <scope>NUCLEOTIDE SEQUENCE [LARGE SCALE GENOMIC DNA]</scope>
    <source>
        <strain evidence="4">JCM 11219</strain>
    </source>
</reference>
<reference evidence="2" key="1">
    <citation type="journal article" date="2014" name="Int. J. Syst. Evol. Microbiol.">
        <title>Complete genome sequence of Corynebacterium casei LMG S-19264T (=DSM 44701T), isolated from a smear-ripened cheese.</title>
        <authorList>
            <consortium name="US DOE Joint Genome Institute (JGI-PGF)"/>
            <person name="Walter F."/>
            <person name="Albersmeier A."/>
            <person name="Kalinowski J."/>
            <person name="Ruckert C."/>
        </authorList>
    </citation>
    <scope>NUCLEOTIDE SEQUENCE</scope>
    <source>
        <strain evidence="2">JCM 11219</strain>
    </source>
</reference>
<reference evidence="2" key="2">
    <citation type="submission" date="2020-09" db="EMBL/GenBank/DDBJ databases">
        <authorList>
            <person name="Sun Q."/>
            <person name="Ohkuma M."/>
        </authorList>
    </citation>
    <scope>NUCLEOTIDE SEQUENCE</scope>
    <source>
        <strain evidence="2">JCM 11219</strain>
    </source>
</reference>
<accession>A0A830E972</accession>
<name>A0A830E972_9CREN</name>
<evidence type="ECO:0000313" key="1">
    <source>
        <dbReference type="EMBL" id="BDR93357.1"/>
    </source>
</evidence>
<evidence type="ECO:0000313" key="2">
    <source>
        <dbReference type="EMBL" id="GGI76528.1"/>
    </source>
</evidence>
<dbReference type="EMBL" id="BMNM01000004">
    <property type="protein sequence ID" value="GGI76528.1"/>
    <property type="molecule type" value="Genomic_DNA"/>
</dbReference>
<dbReference type="SUPFAM" id="SSF47240">
    <property type="entry name" value="Ferritin-like"/>
    <property type="match status" value="1"/>
</dbReference>
<dbReference type="Proteomes" id="UP001060771">
    <property type="component" value="Chromosome"/>
</dbReference>
<dbReference type="RefSeq" id="WP_188603105.1">
    <property type="nucleotide sequence ID" value="NZ_AP026830.1"/>
</dbReference>
<dbReference type="InterPro" id="IPR009078">
    <property type="entry name" value="Ferritin-like_SF"/>
</dbReference>
<dbReference type="OrthoDB" id="27923at2157"/>
<dbReference type="Proteomes" id="UP000657075">
    <property type="component" value="Unassembled WGS sequence"/>
</dbReference>
<dbReference type="GeneID" id="76207990"/>
<evidence type="ECO:0000313" key="4">
    <source>
        <dbReference type="Proteomes" id="UP001060771"/>
    </source>
</evidence>
<gene>
    <name evidence="2" type="ORF">GCM10007112_11640</name>
    <name evidence="1" type="ORF">Vsou_24500</name>
</gene>
<sequence>MSNDGSEGLLRVIDMMRELERYLAILYSIAAFGIKDPYISAVMRKISIESAMHNYILTMLKPLIHECPPKNVLDIETLVSLQGNIEEAITHTKSLIDFMDSMVKTNNDITSSVVDKLTELENYEESAVKIYSFLLRSYLPITSTRVDSKYRVSSKLIVKLLKSISDDEKHHNELLQSVRELIMERK</sequence>
<keyword evidence="4" id="KW-1185">Reference proteome</keyword>
<organism evidence="2 3">
    <name type="scientific">Vulcanisaeta souniana JCM 11219</name>
    <dbReference type="NCBI Taxonomy" id="1293586"/>
    <lineage>
        <taxon>Archaea</taxon>
        <taxon>Thermoproteota</taxon>
        <taxon>Thermoprotei</taxon>
        <taxon>Thermoproteales</taxon>
        <taxon>Thermoproteaceae</taxon>
        <taxon>Vulcanisaeta</taxon>
    </lineage>
</organism>
<evidence type="ECO:0000313" key="3">
    <source>
        <dbReference type="Proteomes" id="UP000657075"/>
    </source>
</evidence>